<gene>
    <name evidence="4" type="ORF">GSLYS_00008965001</name>
</gene>
<protein>
    <recommendedName>
        <fullName evidence="3">Atg6 BARA domain-containing protein</fullName>
    </recommendedName>
</protein>
<evidence type="ECO:0000313" key="4">
    <source>
        <dbReference type="EMBL" id="CAL1535005.1"/>
    </source>
</evidence>
<sequence>MSNPRVEAGKSGTTLVHFLCQRCNLPLKIDSSFSDISRDLFKELTEPLVCVSDMDDSIQFIRPEELVMEEDEDYTETFVSRGGFEESNDFTLVGNLGPGSMDTLSIRSRVTGHLFDLMSGCSDIDHPLCEECTDHLLDSLDHQLKIVEDENKEYNFFSKIYSSLCNKSNKQNLKIFFLSFLYFFFPILNCIDIFKVDARLKIETLEKFGKHCFEAINSKLFLNFCNMKYNDQCRIAIELDDEQKSVDNQLRYAQAQLDRLKKTNVFNATFHIWHDGEFGTINDFRLGRLPNTTIEWTEINTAWGQVVLLLVSLASKIGLKFKKYHPVPFGNHSYIEVMDEKKELPLYGSGGIRFLWDTKFDSAMVAFLECLQQFRDEVEKEDSTFNLPYKMSKGKIYEGEKAQYSIKMQFNSEEQWTKALKYMLTNMKWALAWLSARKSLGD</sequence>
<feature type="domain" description="Atg6 BARA" evidence="3">
    <location>
        <begin position="260"/>
        <end position="435"/>
    </location>
</feature>
<evidence type="ECO:0000256" key="2">
    <source>
        <dbReference type="ARBA" id="ARBA00023054"/>
    </source>
</evidence>
<dbReference type="InterPro" id="IPR040455">
    <property type="entry name" value="Atg6_BARA"/>
</dbReference>
<evidence type="ECO:0000259" key="3">
    <source>
        <dbReference type="Pfam" id="PF04111"/>
    </source>
</evidence>
<dbReference type="GO" id="GO:0006995">
    <property type="term" value="P:cellular response to nitrogen starvation"/>
    <property type="evidence" value="ECO:0007669"/>
    <property type="project" value="TreeGrafter"/>
</dbReference>
<dbReference type="AlphaFoldDB" id="A0AAV2HLR5"/>
<dbReference type="Pfam" id="PF04111">
    <property type="entry name" value="APG6"/>
    <property type="match status" value="1"/>
</dbReference>
<dbReference type="GO" id="GO:0034272">
    <property type="term" value="C:phosphatidylinositol 3-kinase complex, class III, type II"/>
    <property type="evidence" value="ECO:0007669"/>
    <property type="project" value="TreeGrafter"/>
</dbReference>
<dbReference type="GO" id="GO:0043548">
    <property type="term" value="F:phosphatidylinositol 3-kinase binding"/>
    <property type="evidence" value="ECO:0007669"/>
    <property type="project" value="TreeGrafter"/>
</dbReference>
<name>A0AAV2HLR5_LYMST</name>
<accession>A0AAV2HLR5</accession>
<dbReference type="Proteomes" id="UP001497497">
    <property type="component" value="Unassembled WGS sequence"/>
</dbReference>
<evidence type="ECO:0000256" key="1">
    <source>
        <dbReference type="ARBA" id="ARBA00005965"/>
    </source>
</evidence>
<dbReference type="GO" id="GO:0034271">
    <property type="term" value="C:phosphatidylinositol 3-kinase complex, class III, type I"/>
    <property type="evidence" value="ECO:0007669"/>
    <property type="project" value="TreeGrafter"/>
</dbReference>
<keyword evidence="2" id="KW-0175">Coiled coil</keyword>
<reference evidence="4 5" key="1">
    <citation type="submission" date="2024-04" db="EMBL/GenBank/DDBJ databases">
        <authorList>
            <consortium name="Genoscope - CEA"/>
            <person name="William W."/>
        </authorList>
    </citation>
    <scope>NUCLEOTIDE SEQUENCE [LARGE SCALE GENOMIC DNA]</scope>
</reference>
<dbReference type="PANTHER" id="PTHR12768:SF4">
    <property type="entry name" value="BECLIN-1"/>
    <property type="match status" value="1"/>
</dbReference>
<dbReference type="Gene3D" id="1.10.418.40">
    <property type="entry name" value="Autophagy protein 6/Beclin 1"/>
    <property type="match status" value="1"/>
</dbReference>
<dbReference type="FunFam" id="1.10.418.40:FF:000001">
    <property type="entry name" value="beclin-1 isoform X1"/>
    <property type="match status" value="1"/>
</dbReference>
<dbReference type="InterPro" id="IPR007243">
    <property type="entry name" value="Atg6/Beclin"/>
</dbReference>
<dbReference type="EMBL" id="CAXITT010000188">
    <property type="protein sequence ID" value="CAL1535005.1"/>
    <property type="molecule type" value="Genomic_DNA"/>
</dbReference>
<dbReference type="GO" id="GO:0000045">
    <property type="term" value="P:autophagosome assembly"/>
    <property type="evidence" value="ECO:0007669"/>
    <property type="project" value="TreeGrafter"/>
</dbReference>
<evidence type="ECO:0000313" key="5">
    <source>
        <dbReference type="Proteomes" id="UP001497497"/>
    </source>
</evidence>
<proteinExistence type="inferred from homology"/>
<keyword evidence="5" id="KW-1185">Reference proteome</keyword>
<dbReference type="GO" id="GO:0030674">
    <property type="term" value="F:protein-macromolecule adaptor activity"/>
    <property type="evidence" value="ECO:0007669"/>
    <property type="project" value="TreeGrafter"/>
</dbReference>
<dbReference type="InterPro" id="IPR038274">
    <property type="entry name" value="Atg6/Beclin_C_sf"/>
</dbReference>
<organism evidence="4 5">
    <name type="scientific">Lymnaea stagnalis</name>
    <name type="common">Great pond snail</name>
    <name type="synonym">Helix stagnalis</name>
    <dbReference type="NCBI Taxonomy" id="6523"/>
    <lineage>
        <taxon>Eukaryota</taxon>
        <taxon>Metazoa</taxon>
        <taxon>Spiralia</taxon>
        <taxon>Lophotrochozoa</taxon>
        <taxon>Mollusca</taxon>
        <taxon>Gastropoda</taxon>
        <taxon>Heterobranchia</taxon>
        <taxon>Euthyneura</taxon>
        <taxon>Panpulmonata</taxon>
        <taxon>Hygrophila</taxon>
        <taxon>Lymnaeoidea</taxon>
        <taxon>Lymnaeidae</taxon>
        <taxon>Lymnaea</taxon>
    </lineage>
</organism>
<dbReference type="GO" id="GO:0000423">
    <property type="term" value="P:mitophagy"/>
    <property type="evidence" value="ECO:0007669"/>
    <property type="project" value="TreeGrafter"/>
</dbReference>
<dbReference type="PANTHER" id="PTHR12768">
    <property type="entry name" value="BECLIN 1"/>
    <property type="match status" value="1"/>
</dbReference>
<comment type="similarity">
    <text evidence="1">Belongs to the beclin family.</text>
</comment>
<dbReference type="GO" id="GO:0000407">
    <property type="term" value="C:phagophore assembly site"/>
    <property type="evidence" value="ECO:0007669"/>
    <property type="project" value="TreeGrafter"/>
</dbReference>
<dbReference type="GO" id="GO:0045324">
    <property type="term" value="P:late endosome to vacuole transport"/>
    <property type="evidence" value="ECO:0007669"/>
    <property type="project" value="TreeGrafter"/>
</dbReference>
<comment type="caution">
    <text evidence="4">The sequence shown here is derived from an EMBL/GenBank/DDBJ whole genome shotgun (WGS) entry which is preliminary data.</text>
</comment>